<dbReference type="GO" id="GO:0005886">
    <property type="term" value="C:plasma membrane"/>
    <property type="evidence" value="ECO:0007669"/>
    <property type="project" value="UniProtKB-SubCell"/>
</dbReference>
<feature type="transmembrane region" description="Helical" evidence="7">
    <location>
        <begin position="166"/>
        <end position="187"/>
    </location>
</feature>
<keyword evidence="3 7" id="KW-0812">Transmembrane</keyword>
<comment type="similarity">
    <text evidence="6">Belongs to the exbB/tolQ family.</text>
</comment>
<feature type="transmembrane region" description="Helical" evidence="7">
    <location>
        <begin position="12"/>
        <end position="30"/>
    </location>
</feature>
<keyword evidence="6" id="KW-0813">Transport</keyword>
<keyword evidence="6" id="KW-0653">Protein transport</keyword>
<dbReference type="PANTHER" id="PTHR30625">
    <property type="entry name" value="PROTEIN TOLQ"/>
    <property type="match status" value="1"/>
</dbReference>
<protein>
    <submittedName>
        <fullName evidence="9">Outer membrane transport energization protein ExbB</fullName>
    </submittedName>
</protein>
<keyword evidence="2" id="KW-1003">Cell membrane</keyword>
<evidence type="ECO:0000256" key="1">
    <source>
        <dbReference type="ARBA" id="ARBA00004651"/>
    </source>
</evidence>
<keyword evidence="5 7" id="KW-0472">Membrane</keyword>
<dbReference type="PANTHER" id="PTHR30625:SF3">
    <property type="entry name" value="TOL-PAL SYSTEM PROTEIN TOLQ"/>
    <property type="match status" value="1"/>
</dbReference>
<dbReference type="GO" id="GO:0017038">
    <property type="term" value="P:protein import"/>
    <property type="evidence" value="ECO:0007669"/>
    <property type="project" value="TreeGrafter"/>
</dbReference>
<name>Q13ID9_PARXL</name>
<reference evidence="9 10" key="1">
    <citation type="journal article" date="2006" name="Proc. Natl. Acad. Sci. U.S.A.">
        <title>Burkholderia xenovorans LB400 harbors a multi-replicon, 9.73-Mbp genome shaped for versatility.</title>
        <authorList>
            <person name="Chain P.S."/>
            <person name="Denef V.J."/>
            <person name="Konstantinidis K.T."/>
            <person name="Vergez L.M."/>
            <person name="Agullo L."/>
            <person name="Reyes V.L."/>
            <person name="Hauser L."/>
            <person name="Cordova M."/>
            <person name="Gomez L."/>
            <person name="Gonzalez M."/>
            <person name="Land M."/>
            <person name="Lao V."/>
            <person name="Larimer F."/>
            <person name="LiPuma J.J."/>
            <person name="Mahenthiralingam E."/>
            <person name="Malfatti S.A."/>
            <person name="Marx C.J."/>
            <person name="Parnell J.J."/>
            <person name="Ramette A."/>
            <person name="Richardson P."/>
            <person name="Seeger M."/>
            <person name="Smith D."/>
            <person name="Spilker T."/>
            <person name="Sul W.J."/>
            <person name="Tsoi T.V."/>
            <person name="Ulrich L.E."/>
            <person name="Zhulin I.B."/>
            <person name="Tiedje J.M."/>
        </authorList>
    </citation>
    <scope>NUCLEOTIDE SEQUENCE [LARGE SCALE GENOMIC DNA]</scope>
    <source>
        <strain evidence="9 10">LB400</strain>
    </source>
</reference>
<keyword evidence="4 7" id="KW-1133">Transmembrane helix</keyword>
<dbReference type="Pfam" id="PF01618">
    <property type="entry name" value="MotA_ExbB"/>
    <property type="match status" value="1"/>
</dbReference>
<feature type="domain" description="MotA/TolQ/ExbB proton channel" evidence="8">
    <location>
        <begin position="94"/>
        <end position="192"/>
    </location>
</feature>
<dbReference type="Proteomes" id="UP000001817">
    <property type="component" value="Chromosome 3"/>
</dbReference>
<dbReference type="RefSeq" id="WP_011493410.1">
    <property type="nucleotide sequence ID" value="NC_007953.1"/>
</dbReference>
<evidence type="ECO:0000256" key="5">
    <source>
        <dbReference type="ARBA" id="ARBA00023136"/>
    </source>
</evidence>
<proteinExistence type="inferred from homology"/>
<dbReference type="OrthoDB" id="9805133at2"/>
<organism evidence="9 10">
    <name type="scientific">Paraburkholderia xenovorans (strain LB400)</name>
    <dbReference type="NCBI Taxonomy" id="266265"/>
    <lineage>
        <taxon>Bacteria</taxon>
        <taxon>Pseudomonadati</taxon>
        <taxon>Pseudomonadota</taxon>
        <taxon>Betaproteobacteria</taxon>
        <taxon>Burkholderiales</taxon>
        <taxon>Burkholderiaceae</taxon>
        <taxon>Paraburkholderia</taxon>
    </lineage>
</organism>
<dbReference type="InterPro" id="IPR002898">
    <property type="entry name" value="MotA_ExbB_proton_chnl"/>
</dbReference>
<dbReference type="EMBL" id="CP000272">
    <property type="protein sequence ID" value="ABE36150.1"/>
    <property type="molecule type" value="Genomic_DNA"/>
</dbReference>
<comment type="subcellular location">
    <subcellularLocation>
        <location evidence="1">Cell membrane</location>
        <topology evidence="1">Multi-pass membrane protein</topology>
    </subcellularLocation>
    <subcellularLocation>
        <location evidence="6">Membrane</location>
        <topology evidence="6">Multi-pass membrane protein</topology>
    </subcellularLocation>
</comment>
<evidence type="ECO:0000259" key="8">
    <source>
        <dbReference type="Pfam" id="PF01618"/>
    </source>
</evidence>
<dbReference type="eggNOG" id="COG0811">
    <property type="taxonomic scope" value="Bacteria"/>
</dbReference>
<feature type="transmembrane region" description="Helical" evidence="7">
    <location>
        <begin position="119"/>
        <end position="146"/>
    </location>
</feature>
<evidence type="ECO:0000313" key="10">
    <source>
        <dbReference type="Proteomes" id="UP000001817"/>
    </source>
</evidence>
<evidence type="ECO:0000256" key="4">
    <source>
        <dbReference type="ARBA" id="ARBA00022989"/>
    </source>
</evidence>
<evidence type="ECO:0000256" key="7">
    <source>
        <dbReference type="SAM" id="Phobius"/>
    </source>
</evidence>
<keyword evidence="10" id="KW-1185">Reference proteome</keyword>
<accession>Q13ID9</accession>
<dbReference type="InterPro" id="IPR050790">
    <property type="entry name" value="ExbB/TolQ_transport"/>
</dbReference>
<dbReference type="KEGG" id="bxb:DR64_8205"/>
<gene>
    <name evidence="9" type="ORF">Bxe_C0226</name>
</gene>
<dbReference type="KEGG" id="bxe:Bxe_C0226"/>
<dbReference type="STRING" id="266265.Bxe_C0226"/>
<evidence type="ECO:0000256" key="2">
    <source>
        <dbReference type="ARBA" id="ARBA00022475"/>
    </source>
</evidence>
<dbReference type="AlphaFoldDB" id="Q13ID9"/>
<evidence type="ECO:0000256" key="3">
    <source>
        <dbReference type="ARBA" id="ARBA00022692"/>
    </source>
</evidence>
<evidence type="ECO:0000256" key="6">
    <source>
        <dbReference type="RuleBase" id="RU004057"/>
    </source>
</evidence>
<evidence type="ECO:0000313" key="9">
    <source>
        <dbReference type="EMBL" id="ABE36150.1"/>
    </source>
</evidence>
<sequence>MSDTYSSLIVKGALWALVLFSIVTWALILAKGTQSWRVARNNQRFQKAFWSAGDLPQAAALGNPRDSALGRVAHAAFTALTETSEGLHDLEHSWDRLESLERLLRQQIVKERGSLESGLAILASVGSTAPFVGLFGTVFGIVHAMTAISQNGTADIGVVAGPIGEALVTTGVGIAVAVPAVLAYNFFVRRLKVTGGVLDDFGTDLISLAQKSNFRIRPFNRAAPDESTAPIDATSEGAYV</sequence>